<comment type="caution">
    <text evidence="2">The sequence shown here is derived from an EMBL/GenBank/DDBJ whole genome shotgun (WGS) entry which is preliminary data.</text>
</comment>
<reference evidence="2 3" key="1">
    <citation type="journal article" date="2020" name="Microb. Genom.">
        <title>Genetic diversity of clinical and environmental Mucorales isolates obtained from an investigation of mucormycosis cases among solid organ transplant recipients.</title>
        <authorList>
            <person name="Nguyen M.H."/>
            <person name="Kaul D."/>
            <person name="Muto C."/>
            <person name="Cheng S.J."/>
            <person name="Richter R.A."/>
            <person name="Bruno V.M."/>
            <person name="Liu G."/>
            <person name="Beyhan S."/>
            <person name="Sundermann A.J."/>
            <person name="Mounaud S."/>
            <person name="Pasculle A.W."/>
            <person name="Nierman W.C."/>
            <person name="Driscoll E."/>
            <person name="Cumbie R."/>
            <person name="Clancy C.J."/>
            <person name="Dupont C.L."/>
        </authorList>
    </citation>
    <scope>NUCLEOTIDE SEQUENCE [LARGE SCALE GENOMIC DNA]</scope>
    <source>
        <strain evidence="2 3">GL24</strain>
    </source>
</reference>
<dbReference type="AlphaFoldDB" id="A0A9P6Y6Z4"/>
<keyword evidence="3" id="KW-1185">Reference proteome</keyword>
<dbReference type="EMBL" id="JAANIU010006643">
    <property type="protein sequence ID" value="KAG1540845.1"/>
    <property type="molecule type" value="Genomic_DNA"/>
</dbReference>
<protein>
    <submittedName>
        <fullName evidence="2">Uncharacterized protein</fullName>
    </submittedName>
</protein>
<gene>
    <name evidence="2" type="ORF">G6F50_014305</name>
</gene>
<evidence type="ECO:0000313" key="3">
    <source>
        <dbReference type="Proteomes" id="UP000740926"/>
    </source>
</evidence>
<feature type="compositionally biased region" description="Low complexity" evidence="1">
    <location>
        <begin position="180"/>
        <end position="199"/>
    </location>
</feature>
<sequence length="199" mass="20712">MPSTPASFHSSDCSGGAANIENRRTVSAPYLPTMACGSTPLFFDLDIFSVPPTTTGWPSAIRVAPQVARRFVAVDHPRVAQQLVVEAEIHQVQDRVLDAADVLVDRQPVVAALVDGITRTRRSVAGVVPARLHEGVEGIGFALGRTAALRAGGLAPFRVAPPAAALPAPALHRTWRSRSPESGSPSSAGGSRPSRAGGS</sequence>
<name>A0A9P6Y6Z4_9FUNG</name>
<dbReference type="Proteomes" id="UP000740926">
    <property type="component" value="Unassembled WGS sequence"/>
</dbReference>
<feature type="region of interest" description="Disordered" evidence="1">
    <location>
        <begin position="170"/>
        <end position="199"/>
    </location>
</feature>
<evidence type="ECO:0000256" key="1">
    <source>
        <dbReference type="SAM" id="MobiDB-lite"/>
    </source>
</evidence>
<evidence type="ECO:0000313" key="2">
    <source>
        <dbReference type="EMBL" id="KAG1540845.1"/>
    </source>
</evidence>
<organism evidence="2 3">
    <name type="scientific">Rhizopus delemar</name>
    <dbReference type="NCBI Taxonomy" id="936053"/>
    <lineage>
        <taxon>Eukaryota</taxon>
        <taxon>Fungi</taxon>
        <taxon>Fungi incertae sedis</taxon>
        <taxon>Mucoromycota</taxon>
        <taxon>Mucoromycotina</taxon>
        <taxon>Mucoromycetes</taxon>
        <taxon>Mucorales</taxon>
        <taxon>Mucorineae</taxon>
        <taxon>Rhizopodaceae</taxon>
        <taxon>Rhizopus</taxon>
    </lineage>
</organism>
<proteinExistence type="predicted"/>
<accession>A0A9P6Y6Z4</accession>